<evidence type="ECO:0000259" key="1">
    <source>
        <dbReference type="Pfam" id="PF14498"/>
    </source>
</evidence>
<name>A0ABU7W0Z3_9FLAO</name>
<gene>
    <name evidence="4" type="ORF">V1468_01440</name>
</gene>
<dbReference type="InterPro" id="IPR027414">
    <property type="entry name" value="GH95_N_dom"/>
</dbReference>
<dbReference type="Pfam" id="PF21307">
    <property type="entry name" value="Glyco_hydro_95_C"/>
    <property type="match status" value="1"/>
</dbReference>
<evidence type="ECO:0000259" key="2">
    <source>
        <dbReference type="Pfam" id="PF21307"/>
    </source>
</evidence>
<accession>A0ABU7W0Z3</accession>
<evidence type="ECO:0000259" key="3">
    <source>
        <dbReference type="Pfam" id="PF22124"/>
    </source>
</evidence>
<dbReference type="EMBL" id="JAZHOU010000001">
    <property type="protein sequence ID" value="MEF3077652.1"/>
    <property type="molecule type" value="Genomic_DNA"/>
</dbReference>
<dbReference type="InterPro" id="IPR008928">
    <property type="entry name" value="6-hairpin_glycosidase_sf"/>
</dbReference>
<dbReference type="Proteomes" id="UP001356704">
    <property type="component" value="Unassembled WGS sequence"/>
</dbReference>
<keyword evidence="5" id="KW-1185">Reference proteome</keyword>
<evidence type="ECO:0000313" key="4">
    <source>
        <dbReference type="EMBL" id="MEF3077652.1"/>
    </source>
</evidence>
<dbReference type="Pfam" id="PF14498">
    <property type="entry name" value="Glyco_hyd_65N_2"/>
    <property type="match status" value="1"/>
</dbReference>
<dbReference type="PANTHER" id="PTHR31084">
    <property type="entry name" value="ALPHA-L-FUCOSIDASE 2"/>
    <property type="match status" value="1"/>
</dbReference>
<dbReference type="SUPFAM" id="SSF48208">
    <property type="entry name" value="Six-hairpin glycosidases"/>
    <property type="match status" value="1"/>
</dbReference>
<dbReference type="GO" id="GO:0016787">
    <property type="term" value="F:hydrolase activity"/>
    <property type="evidence" value="ECO:0007669"/>
    <property type="project" value="UniProtKB-KW"/>
</dbReference>
<keyword evidence="4" id="KW-0378">Hydrolase</keyword>
<dbReference type="InterPro" id="IPR016518">
    <property type="entry name" value="Alpha-L-fucosidase"/>
</dbReference>
<dbReference type="Gene3D" id="1.50.10.10">
    <property type="match status" value="1"/>
</dbReference>
<feature type="domain" description="Glycosyl hydrolase family 95 N-terminal" evidence="1">
    <location>
        <begin position="38"/>
        <end position="279"/>
    </location>
</feature>
<dbReference type="InterPro" id="IPR049053">
    <property type="entry name" value="AFCA-like_C"/>
</dbReference>
<comment type="caution">
    <text evidence="4">The sequence shown here is derived from an EMBL/GenBank/DDBJ whole genome shotgun (WGS) entry which is preliminary data.</text>
</comment>
<dbReference type="RefSeq" id="WP_331808480.1">
    <property type="nucleotide sequence ID" value="NZ_JAZHOU010000001.1"/>
</dbReference>
<dbReference type="Pfam" id="PF22124">
    <property type="entry name" value="Glyco_hydro_95_cat"/>
    <property type="match status" value="1"/>
</dbReference>
<reference evidence="4 5" key="1">
    <citation type="submission" date="2024-02" db="EMBL/GenBank/DDBJ databases">
        <title>Winogradskyella poriferorum JCM 12885.</title>
        <authorList>
            <person name="Zhang D.-F."/>
            <person name="Fu Z.-Y."/>
        </authorList>
    </citation>
    <scope>NUCLEOTIDE SEQUENCE [LARGE SCALE GENOMIC DNA]</scope>
    <source>
        <strain evidence="4 5">JCM 12885</strain>
    </source>
</reference>
<protein>
    <submittedName>
        <fullName evidence="4">Glycoside hydrolase family 95 protein</fullName>
    </submittedName>
</protein>
<dbReference type="PANTHER" id="PTHR31084:SF0">
    <property type="entry name" value="ALPHA-L-FUCOSIDASE 2"/>
    <property type="match status" value="1"/>
</dbReference>
<sequence length="833" mass="94709">MRNVLFNNVIKILVVIITINILSCAKKTDVIKSNSNTLWYRQPAKNWNEALPIGNGRIGGMLFGGVKNDRIQLNEETVWAGEPGSNITKDRYKDIESLRTLLFEGKFEEAQQKALEVFPKQAPNDNNNGMPYQTVGNLNLSFQNHENPKNYKRTLDIDNAISTISYTIDNVNFKREYFVSYPDQVMIIRLSSDVENQISFDISIDSPQKKHHISVENGILKLNGTAGNHENKTGKIKFETFVFPKLIGGKLEQNQTSLSVKNANEVLLFVSIGTNFKNYNDLSSSAERIVKDYLENCKLKSFESLKNTHVKDYQNLYKRVSFNLGKNESSELPTDQRLQSFANSNDLSLVALYFQFGRYLLISSSRSGGQPANLQGIWNDKLSPSWDSKYTVNINTEMNYWPAEVTNLSELHEPLFSMLKDLSVTGQESAKNMYHARGWNIHHNTDIWRISGMVDGGFYGLWPMGGAWLSQHIWQHYLFTGDKEFLRQNYPILKGKARFYADVLQEEPEHNWLVVSPSMSPENKYLDDVGISYGTTMDNQLVFDVFSNVENASKILNIDSEFADSISKLKKRLPPMQIGKYGQLQEWIKDWDNPNNTHRHISHLYGLYPSNQISPFKNPELFNAAEQTLEQRGDISTGWSMGWKVNFWARMLNGNRAYKLIKTQLALVEDGTKSGGTYPNLLDAHPPFQIDGNFGCTAGIAEMLLQSHDEAIHILPALPSEWSDGEIKGLKARGGFEVDIKWANNKLSSVKIKSELGGNLRIRTLETLLGSNGKELTKAKGKNMNSFYQTPDIKTPLVSKEITIKQLDLLNYKLYDIETEKGKVYEFKVKTLN</sequence>
<feature type="domain" description="Alpha fucosidase A-like C-terminal" evidence="2">
    <location>
        <begin position="706"/>
        <end position="780"/>
    </location>
</feature>
<dbReference type="PIRSF" id="PIRSF007663">
    <property type="entry name" value="UCP007663"/>
    <property type="match status" value="1"/>
</dbReference>
<feature type="domain" description="Glycosyl hydrolase family 95 catalytic" evidence="3">
    <location>
        <begin position="301"/>
        <end position="704"/>
    </location>
</feature>
<evidence type="ECO:0000313" key="5">
    <source>
        <dbReference type="Proteomes" id="UP001356704"/>
    </source>
</evidence>
<dbReference type="InterPro" id="IPR054363">
    <property type="entry name" value="GH95_cat"/>
</dbReference>
<organism evidence="4 5">
    <name type="scientific">Winogradskyella poriferorum</name>
    <dbReference type="NCBI Taxonomy" id="307627"/>
    <lineage>
        <taxon>Bacteria</taxon>
        <taxon>Pseudomonadati</taxon>
        <taxon>Bacteroidota</taxon>
        <taxon>Flavobacteriia</taxon>
        <taxon>Flavobacteriales</taxon>
        <taxon>Flavobacteriaceae</taxon>
        <taxon>Winogradskyella</taxon>
    </lineage>
</organism>
<proteinExistence type="predicted"/>
<dbReference type="InterPro" id="IPR012341">
    <property type="entry name" value="6hp_glycosidase-like_sf"/>
</dbReference>